<dbReference type="Proteomes" id="UP000253420">
    <property type="component" value="Unassembled WGS sequence"/>
</dbReference>
<protein>
    <submittedName>
        <fullName evidence="2">DUF4437 domain-containing protein</fullName>
    </submittedName>
</protein>
<dbReference type="AlphaFoldDB" id="A0A368K064"/>
<proteinExistence type="predicted"/>
<evidence type="ECO:0000259" key="1">
    <source>
        <dbReference type="Pfam" id="PF12973"/>
    </source>
</evidence>
<dbReference type="Gene3D" id="2.60.120.10">
    <property type="entry name" value="Jelly Rolls"/>
    <property type="match status" value="1"/>
</dbReference>
<dbReference type="EMBL" id="QOZG01000013">
    <property type="protein sequence ID" value="RCS21843.1"/>
    <property type="molecule type" value="Genomic_DNA"/>
</dbReference>
<dbReference type="OrthoDB" id="7506908at2"/>
<dbReference type="InterPro" id="IPR011051">
    <property type="entry name" value="RmlC_Cupin_sf"/>
</dbReference>
<organism evidence="2 3">
    <name type="scientific">Phyllobacterium salinisoli</name>
    <dbReference type="NCBI Taxonomy" id="1899321"/>
    <lineage>
        <taxon>Bacteria</taxon>
        <taxon>Pseudomonadati</taxon>
        <taxon>Pseudomonadota</taxon>
        <taxon>Alphaproteobacteria</taxon>
        <taxon>Hyphomicrobiales</taxon>
        <taxon>Phyllobacteriaceae</taxon>
        <taxon>Phyllobacterium</taxon>
    </lineage>
</organism>
<sequence>MKATLDHYRAFSAVVGAAVISGALLLSATPGISHDGKHHVFDAAEVAYKPGPPTLPAGAQFAVLVGNPAEEGPFVMRLKFPAGYEIPPHRHPKEEHVTVLTGGFGMAMGEKHDRRAAPIMGSASFIQIPTGEAHFAWTEEETVVQINAMGPFGVEFLNPADDPRTH</sequence>
<evidence type="ECO:0000313" key="3">
    <source>
        <dbReference type="Proteomes" id="UP000253420"/>
    </source>
</evidence>
<gene>
    <name evidence="2" type="ORF">DUT91_21380</name>
</gene>
<dbReference type="CDD" id="cd06989">
    <property type="entry name" value="cupin_DRT102"/>
    <property type="match status" value="1"/>
</dbReference>
<dbReference type="RefSeq" id="WP_114442510.1">
    <property type="nucleotide sequence ID" value="NZ_QOZG01000013.1"/>
</dbReference>
<feature type="domain" description="ChrR-like cupin" evidence="1">
    <location>
        <begin position="39"/>
        <end position="151"/>
    </location>
</feature>
<dbReference type="Pfam" id="PF12973">
    <property type="entry name" value="Cupin_7"/>
    <property type="match status" value="1"/>
</dbReference>
<accession>A0A368K064</accession>
<name>A0A368K064_9HYPH</name>
<dbReference type="InterPro" id="IPR025979">
    <property type="entry name" value="ChrR-like_cupin_dom"/>
</dbReference>
<evidence type="ECO:0000313" key="2">
    <source>
        <dbReference type="EMBL" id="RCS21843.1"/>
    </source>
</evidence>
<dbReference type="InterPro" id="IPR014710">
    <property type="entry name" value="RmlC-like_jellyroll"/>
</dbReference>
<dbReference type="SUPFAM" id="SSF51182">
    <property type="entry name" value="RmlC-like cupins"/>
    <property type="match status" value="1"/>
</dbReference>
<comment type="caution">
    <text evidence="2">The sequence shown here is derived from an EMBL/GenBank/DDBJ whole genome shotgun (WGS) entry which is preliminary data.</text>
</comment>
<keyword evidence="3" id="KW-1185">Reference proteome</keyword>
<reference evidence="2 3" key="1">
    <citation type="submission" date="2018-07" db="EMBL/GenBank/DDBJ databases">
        <title>The draft genome of Phyllobacterium salinisoli.</title>
        <authorList>
            <person name="Liu L."/>
            <person name="Li L."/>
            <person name="Zhang X."/>
            <person name="Liang L."/>
        </authorList>
    </citation>
    <scope>NUCLEOTIDE SEQUENCE [LARGE SCALE GENOMIC DNA]</scope>
    <source>
        <strain evidence="2 3">LLAN61</strain>
    </source>
</reference>